<dbReference type="EMBL" id="CP016438">
    <property type="protein sequence ID" value="ANS67887.1"/>
    <property type="molecule type" value="Genomic_DNA"/>
</dbReference>
<organism evidence="9 10">
    <name type="scientific">Streptomyces lincolnensis</name>
    <dbReference type="NCBI Taxonomy" id="1915"/>
    <lineage>
        <taxon>Bacteria</taxon>
        <taxon>Bacillati</taxon>
        <taxon>Actinomycetota</taxon>
        <taxon>Actinomycetes</taxon>
        <taxon>Kitasatosporales</taxon>
        <taxon>Streptomycetaceae</taxon>
        <taxon>Streptomyces</taxon>
    </lineage>
</organism>
<evidence type="ECO:0000256" key="2">
    <source>
        <dbReference type="ARBA" id="ARBA00022475"/>
    </source>
</evidence>
<feature type="domain" description="ABC3 transporter permease C-terminal" evidence="7">
    <location>
        <begin position="308"/>
        <end position="421"/>
    </location>
</feature>
<keyword evidence="3" id="KW-0812">Transmembrane</keyword>
<feature type="domain" description="MacB-like periplasmic core" evidence="8">
    <location>
        <begin position="49"/>
        <end position="245"/>
    </location>
</feature>
<comment type="subcellular location">
    <subcellularLocation>
        <location evidence="1">Cell membrane</location>
        <topology evidence="1">Multi-pass membrane protein</topology>
    </subcellularLocation>
</comment>
<dbReference type="Pfam" id="PF12704">
    <property type="entry name" value="MacB_PCD"/>
    <property type="match status" value="1"/>
</dbReference>
<dbReference type="RefSeq" id="WP_079164803.1">
    <property type="nucleotide sequence ID" value="NZ_CP016438.1"/>
</dbReference>
<evidence type="ECO:0000256" key="4">
    <source>
        <dbReference type="ARBA" id="ARBA00022989"/>
    </source>
</evidence>
<dbReference type="PANTHER" id="PTHR30572:SF4">
    <property type="entry name" value="ABC TRANSPORTER PERMEASE YTRF"/>
    <property type="match status" value="1"/>
</dbReference>
<dbReference type="InterPro" id="IPR003838">
    <property type="entry name" value="ABC3_permease_C"/>
</dbReference>
<reference evidence="9 10" key="1">
    <citation type="submission" date="2016-07" db="EMBL/GenBank/DDBJ databases">
        <title>Enhancement of antibiotic productionsby engineered nitrateutilization in actinobacteria.</title>
        <authorList>
            <person name="Meng S.C."/>
        </authorList>
    </citation>
    <scope>NUCLEOTIDE SEQUENCE [LARGE SCALE GENOMIC DNA]</scope>
    <source>
        <strain evidence="9 10">NRRL 2936</strain>
    </source>
</reference>
<protein>
    <submittedName>
        <fullName evidence="9">ABC transporter related protein</fullName>
    </submittedName>
</protein>
<proteinExistence type="inferred from homology"/>
<evidence type="ECO:0000256" key="1">
    <source>
        <dbReference type="ARBA" id="ARBA00004651"/>
    </source>
</evidence>
<dbReference type="PANTHER" id="PTHR30572">
    <property type="entry name" value="MEMBRANE COMPONENT OF TRANSPORTER-RELATED"/>
    <property type="match status" value="1"/>
</dbReference>
<evidence type="ECO:0000259" key="8">
    <source>
        <dbReference type="Pfam" id="PF12704"/>
    </source>
</evidence>
<gene>
    <name evidence="9" type="ORF">SLINC_5663</name>
</gene>
<sequence length="427" mass="44189">MTKSTSRLTPGRFHPGPGASCPGQGRSRLAVRDLFSEAVAGILQRPARSVLTALGTVLGVGAFISVLGLTGTAASQIDARFNLLTATEVDVTDVGPRNAAAPEVAFPDDADARITRLNGALAAGVYWDVRLGPEEAVRAAPAGTADRVDSGTQVVAASPGIWSATDARFVQGRAFDGFHESRRQAVAVIGEGTARRLGITTLRTHPAVFIGGTAFTVIGILEDVERKPELLLSVTVPRSVAERTWGAPADEGARMLIATRLGAAGQLAHEAAVALRPEHPEYFKVTPPPDPRSLRGAVGDDLNQLFLLLAGVCLVVGAVGIANTTLVAVMERTGEIGLRRALGARGIHITLQFLAESAALGLVGGLVGTSVGTVVVVSVSAARQWTPVLDPTALALAPALGLAAGLLAGLYPAWRASRIPPVEALRR</sequence>
<keyword evidence="2" id="KW-1003">Cell membrane</keyword>
<dbReference type="AlphaFoldDB" id="A0A1B1MH84"/>
<accession>A0A1B1MH84</accession>
<evidence type="ECO:0000256" key="3">
    <source>
        <dbReference type="ARBA" id="ARBA00022692"/>
    </source>
</evidence>
<evidence type="ECO:0000313" key="10">
    <source>
        <dbReference type="Proteomes" id="UP000092598"/>
    </source>
</evidence>
<evidence type="ECO:0000256" key="6">
    <source>
        <dbReference type="ARBA" id="ARBA00038076"/>
    </source>
</evidence>
<name>A0A1B1MH84_STRLN</name>
<dbReference type="STRING" id="1915.SLINC_5663"/>
<dbReference type="Proteomes" id="UP000092598">
    <property type="component" value="Chromosome"/>
</dbReference>
<dbReference type="OrthoDB" id="9780560at2"/>
<dbReference type="GO" id="GO:0022857">
    <property type="term" value="F:transmembrane transporter activity"/>
    <property type="evidence" value="ECO:0007669"/>
    <property type="project" value="TreeGrafter"/>
</dbReference>
<keyword evidence="5" id="KW-0472">Membrane</keyword>
<evidence type="ECO:0000259" key="7">
    <source>
        <dbReference type="Pfam" id="PF02687"/>
    </source>
</evidence>
<keyword evidence="10" id="KW-1185">Reference proteome</keyword>
<evidence type="ECO:0000313" key="9">
    <source>
        <dbReference type="EMBL" id="ANS67887.1"/>
    </source>
</evidence>
<dbReference type="Pfam" id="PF02687">
    <property type="entry name" value="FtsX"/>
    <property type="match status" value="1"/>
</dbReference>
<dbReference type="KEGG" id="sls:SLINC_5663"/>
<dbReference type="PATRIC" id="fig|1915.4.peg.6274"/>
<keyword evidence="4" id="KW-1133">Transmembrane helix</keyword>
<comment type="similarity">
    <text evidence="6">Belongs to the ABC-4 integral membrane protein family.</text>
</comment>
<dbReference type="InterPro" id="IPR050250">
    <property type="entry name" value="Macrolide_Exporter_MacB"/>
</dbReference>
<evidence type="ECO:0000256" key="5">
    <source>
        <dbReference type="ARBA" id="ARBA00023136"/>
    </source>
</evidence>
<dbReference type="InterPro" id="IPR025857">
    <property type="entry name" value="MacB_PCD"/>
</dbReference>
<dbReference type="GO" id="GO:0005886">
    <property type="term" value="C:plasma membrane"/>
    <property type="evidence" value="ECO:0007669"/>
    <property type="project" value="UniProtKB-SubCell"/>
</dbReference>